<dbReference type="PROSITE" id="PS00061">
    <property type="entry name" value="ADH_SHORT"/>
    <property type="match status" value="1"/>
</dbReference>
<gene>
    <name evidence="4" type="ORF">TBC1_1231</name>
</gene>
<keyword evidence="2" id="KW-0560">Oxidoreductase</keyword>
<dbReference type="SUPFAM" id="SSF51735">
    <property type="entry name" value="NAD(P)-binding Rossmann-fold domains"/>
    <property type="match status" value="1"/>
</dbReference>
<dbReference type="Gene3D" id="3.40.50.720">
    <property type="entry name" value="NAD(P)-binding Rossmann-like Domain"/>
    <property type="match status" value="1"/>
</dbReference>
<dbReference type="InterPro" id="IPR036291">
    <property type="entry name" value="NAD(P)-bd_dom_sf"/>
</dbReference>
<dbReference type="RefSeq" id="WP_062043153.1">
    <property type="nucleotide sequence ID" value="NZ_DF968183.1"/>
</dbReference>
<evidence type="ECO:0000259" key="3">
    <source>
        <dbReference type="SMART" id="SM00822"/>
    </source>
</evidence>
<dbReference type="InterPro" id="IPR002347">
    <property type="entry name" value="SDR_fam"/>
</dbReference>
<dbReference type="PRINTS" id="PR00081">
    <property type="entry name" value="GDHRDH"/>
</dbReference>
<dbReference type="GO" id="GO:0016491">
    <property type="term" value="F:oxidoreductase activity"/>
    <property type="evidence" value="ECO:0007669"/>
    <property type="project" value="UniProtKB-KW"/>
</dbReference>
<dbReference type="InterPro" id="IPR057326">
    <property type="entry name" value="KR_dom"/>
</dbReference>
<dbReference type="InterPro" id="IPR020904">
    <property type="entry name" value="Sc_DH/Rdtase_CS"/>
</dbReference>
<reference evidence="4" key="1">
    <citation type="journal article" date="2015" name="Genome Announc.">
        <title>Draft Genome Sequence of Bacteroidales Strain TBC1, a Novel Isolate from a Methanogenic Wastewater Treatment System.</title>
        <authorList>
            <person name="Tourlousse D.M."/>
            <person name="Matsuura N."/>
            <person name="Sun L."/>
            <person name="Toyonaga M."/>
            <person name="Kuroda K."/>
            <person name="Ohashi A."/>
            <person name="Cruz R."/>
            <person name="Yamaguchi T."/>
            <person name="Sekiguchi Y."/>
        </authorList>
    </citation>
    <scope>NUCLEOTIDE SEQUENCE [LARGE SCALE GENOMIC DNA]</scope>
    <source>
        <strain evidence="4">TBC1</strain>
    </source>
</reference>
<dbReference type="GO" id="GO:0016020">
    <property type="term" value="C:membrane"/>
    <property type="evidence" value="ECO:0007669"/>
    <property type="project" value="TreeGrafter"/>
</dbReference>
<keyword evidence="5" id="KW-1185">Reference proteome</keyword>
<dbReference type="EMBL" id="DF968183">
    <property type="protein sequence ID" value="GAP44230.1"/>
    <property type="molecule type" value="Genomic_DNA"/>
</dbReference>
<name>A0A0S7C467_9BACT</name>
<dbReference type="PATRIC" id="fig|1678841.3.peg.2690"/>
<sequence>MEFYQQCFWITGAASGMGRALALLLAGYQPKLILTDRDPQGLQEVAGEAGRRGATVITRVLDMSDTAAIAVAAAEVTGLAGRIHGLYQFAGISQRSLVVETPDANDRRIMEVNFFGVVALAKALLPHMIACGGGQLAVTSSLVGKFGFPYRSAYSASKHALHGYFESLRAENSKHNIRVSILIPGRIQTNISRFALDKEGKEYGKMDPGQANGISAEKAARQILNGLRREKKEVHVGGKELMMLHIRRFLPALYYRLSTRIRPV</sequence>
<proteinExistence type="inferred from homology"/>
<dbReference type="PANTHER" id="PTHR44196">
    <property type="entry name" value="DEHYDROGENASE/REDUCTASE SDR FAMILY MEMBER 7B"/>
    <property type="match status" value="1"/>
</dbReference>
<protein>
    <submittedName>
        <fullName evidence="4">Short-chain dehydrogenase</fullName>
    </submittedName>
</protein>
<evidence type="ECO:0000313" key="5">
    <source>
        <dbReference type="Proteomes" id="UP000053091"/>
    </source>
</evidence>
<comment type="similarity">
    <text evidence="1">Belongs to the short-chain dehydrogenases/reductases (SDR) family.</text>
</comment>
<dbReference type="Pfam" id="PF00106">
    <property type="entry name" value="adh_short"/>
    <property type="match status" value="1"/>
</dbReference>
<dbReference type="OrthoDB" id="9775296at2"/>
<dbReference type="STRING" id="1678841.TBC1_1231"/>
<dbReference type="PANTHER" id="PTHR44196:SF1">
    <property type="entry name" value="DEHYDROGENASE_REDUCTASE SDR FAMILY MEMBER 7B"/>
    <property type="match status" value="1"/>
</dbReference>
<evidence type="ECO:0000256" key="2">
    <source>
        <dbReference type="ARBA" id="ARBA00023002"/>
    </source>
</evidence>
<dbReference type="Proteomes" id="UP000053091">
    <property type="component" value="Unassembled WGS sequence"/>
</dbReference>
<dbReference type="SMART" id="SM00822">
    <property type="entry name" value="PKS_KR"/>
    <property type="match status" value="1"/>
</dbReference>
<evidence type="ECO:0000313" key="4">
    <source>
        <dbReference type="EMBL" id="GAP44230.1"/>
    </source>
</evidence>
<organism evidence="4">
    <name type="scientific">Lentimicrobium saccharophilum</name>
    <dbReference type="NCBI Taxonomy" id="1678841"/>
    <lineage>
        <taxon>Bacteria</taxon>
        <taxon>Pseudomonadati</taxon>
        <taxon>Bacteroidota</taxon>
        <taxon>Bacteroidia</taxon>
        <taxon>Bacteroidales</taxon>
        <taxon>Lentimicrobiaceae</taxon>
        <taxon>Lentimicrobium</taxon>
    </lineage>
</organism>
<accession>A0A0S7C467</accession>
<dbReference type="AlphaFoldDB" id="A0A0S7C467"/>
<evidence type="ECO:0000256" key="1">
    <source>
        <dbReference type="ARBA" id="ARBA00006484"/>
    </source>
</evidence>
<feature type="domain" description="Ketoreductase" evidence="3">
    <location>
        <begin position="6"/>
        <end position="190"/>
    </location>
</feature>